<dbReference type="Proteomes" id="UP000075583">
    <property type="component" value="Unassembled WGS sequence"/>
</dbReference>
<dbReference type="AlphaFoldDB" id="A0A150X873"/>
<dbReference type="RefSeq" id="WP_062592394.1">
    <property type="nucleotide sequence ID" value="NZ_LQZQ01000045.1"/>
</dbReference>
<evidence type="ECO:0000313" key="3">
    <source>
        <dbReference type="Proteomes" id="UP000075583"/>
    </source>
</evidence>
<proteinExistence type="predicted"/>
<reference evidence="2" key="1">
    <citation type="submission" date="2016-01" db="EMBL/GenBank/DDBJ databases">
        <title>Genome sequencing of Roseivirga ehrenbergii KMM 6017.</title>
        <authorList>
            <person name="Selvaratnam C."/>
            <person name="Thevarajoo S."/>
            <person name="Goh K.M."/>
            <person name="Ee R."/>
            <person name="Chan K.-G."/>
            <person name="Chong C.S."/>
        </authorList>
    </citation>
    <scope>NUCLEOTIDE SEQUENCE [LARGE SCALE GENOMIC DNA]</scope>
    <source>
        <strain evidence="2">KMM 6017</strain>
    </source>
</reference>
<dbReference type="EMBL" id="LQZQ01000045">
    <property type="protein sequence ID" value="KYG74925.1"/>
    <property type="molecule type" value="Genomic_DNA"/>
</dbReference>
<feature type="signal peptide" evidence="1">
    <location>
        <begin position="1"/>
        <end position="20"/>
    </location>
</feature>
<sequence length="187" mass="20015">MKRIVIILVIALSSFNAAFGQDVLDVLGVNLLLFGGDRKAISTTVDILPVAILDVEPEDGALLSGGVVEQEAGMPVLTGLPENLWINFTYRASNFQPARIYVSTNQPVPAGMVLKVEIVQVGANGSFPNNPRAGEVILSQTEQVIVYDFANGYTGDGVGSGYKLKYTLENPNSQSLPVGFQVIYRIG</sequence>
<dbReference type="STRING" id="279360.MB14_06905"/>
<evidence type="ECO:0000313" key="2">
    <source>
        <dbReference type="EMBL" id="KYG74925.1"/>
    </source>
</evidence>
<feature type="chain" id="PRO_5007574444" evidence="1">
    <location>
        <begin position="21"/>
        <end position="187"/>
    </location>
</feature>
<protein>
    <submittedName>
        <fullName evidence="2">Uncharacterized protein</fullName>
    </submittedName>
</protein>
<keyword evidence="1" id="KW-0732">Signal</keyword>
<name>A0A150X873_ROSEK</name>
<accession>A0A150X873</accession>
<dbReference type="OrthoDB" id="700277at2"/>
<comment type="caution">
    <text evidence="2">The sequence shown here is derived from an EMBL/GenBank/DDBJ whole genome shotgun (WGS) entry which is preliminary data.</text>
</comment>
<gene>
    <name evidence="2" type="ORF">MB14_06905</name>
</gene>
<keyword evidence="3" id="KW-1185">Reference proteome</keyword>
<organism evidence="2 3">
    <name type="scientific">Roseivirga ehrenbergii (strain DSM 102268 / JCM 13514 / KCTC 12282 / NCIMB 14502 / KMM 6017)</name>
    <dbReference type="NCBI Taxonomy" id="279360"/>
    <lineage>
        <taxon>Bacteria</taxon>
        <taxon>Pseudomonadati</taxon>
        <taxon>Bacteroidota</taxon>
        <taxon>Cytophagia</taxon>
        <taxon>Cytophagales</taxon>
        <taxon>Roseivirgaceae</taxon>
        <taxon>Roseivirga</taxon>
    </lineage>
</organism>
<evidence type="ECO:0000256" key="1">
    <source>
        <dbReference type="SAM" id="SignalP"/>
    </source>
</evidence>